<organism evidence="2 3">
    <name type="scientific">Paraphoma chrysanthemicola</name>
    <dbReference type="NCBI Taxonomy" id="798071"/>
    <lineage>
        <taxon>Eukaryota</taxon>
        <taxon>Fungi</taxon>
        <taxon>Dikarya</taxon>
        <taxon>Ascomycota</taxon>
        <taxon>Pezizomycotina</taxon>
        <taxon>Dothideomycetes</taxon>
        <taxon>Pleosporomycetidae</taxon>
        <taxon>Pleosporales</taxon>
        <taxon>Pleosporineae</taxon>
        <taxon>Phaeosphaeriaceae</taxon>
        <taxon>Paraphoma</taxon>
    </lineage>
</organism>
<feature type="domain" description="F-box" evidence="1">
    <location>
        <begin position="24"/>
        <end position="61"/>
    </location>
</feature>
<reference evidence="2" key="1">
    <citation type="journal article" date="2021" name="Nat. Commun.">
        <title>Genetic determinants of endophytism in the Arabidopsis root mycobiome.</title>
        <authorList>
            <person name="Mesny F."/>
            <person name="Miyauchi S."/>
            <person name="Thiergart T."/>
            <person name="Pickel B."/>
            <person name="Atanasova L."/>
            <person name="Karlsson M."/>
            <person name="Huettel B."/>
            <person name="Barry K.W."/>
            <person name="Haridas S."/>
            <person name="Chen C."/>
            <person name="Bauer D."/>
            <person name="Andreopoulos W."/>
            <person name="Pangilinan J."/>
            <person name="LaButti K."/>
            <person name="Riley R."/>
            <person name="Lipzen A."/>
            <person name="Clum A."/>
            <person name="Drula E."/>
            <person name="Henrissat B."/>
            <person name="Kohler A."/>
            <person name="Grigoriev I.V."/>
            <person name="Martin F.M."/>
            <person name="Hacquard S."/>
        </authorList>
    </citation>
    <scope>NUCLEOTIDE SEQUENCE</scope>
    <source>
        <strain evidence="2">MPI-SDFR-AT-0120</strain>
    </source>
</reference>
<protein>
    <recommendedName>
        <fullName evidence="1">F-box domain-containing protein</fullName>
    </recommendedName>
</protein>
<keyword evidence="3" id="KW-1185">Reference proteome</keyword>
<gene>
    <name evidence="2" type="ORF">FB567DRAFT_435542</name>
</gene>
<sequence>MRRAANTRAMIVEVQNAKFASIYKLSEEDLLLVLSFLPVVADRLSFRLTSRRFASFVQRCNTAVPTAADKKVLGRRFDHDRYNKLVDAESNNISALKELLCSYCRPSHEIRFFSSDELIKSGRVRKCIGLTATFRFCEHTRITYETLLQHFAATPTSYTCTKGSCTVIRPHLPFICRTSRNELYYFNGIELLRHRSMPTLQLDDLVDLVKRYTAPMCLHMHTSYLDFQKRILSNSVRPLDSHQAYDPETQVYAKAGMVRSMQLDCLVEHCKTQVEIYKYRTIDVDDTDYIIMRVHRCLGTLDTPLNERWLAQIVDGGASFAH</sequence>
<dbReference type="Pfam" id="PF00646">
    <property type="entry name" value="F-box"/>
    <property type="match status" value="1"/>
</dbReference>
<proteinExistence type="predicted"/>
<name>A0A8K0RCJ2_9PLEO</name>
<dbReference type="InterPro" id="IPR001810">
    <property type="entry name" value="F-box_dom"/>
</dbReference>
<dbReference type="OrthoDB" id="3792649at2759"/>
<evidence type="ECO:0000313" key="3">
    <source>
        <dbReference type="Proteomes" id="UP000813461"/>
    </source>
</evidence>
<evidence type="ECO:0000259" key="1">
    <source>
        <dbReference type="Pfam" id="PF00646"/>
    </source>
</evidence>
<dbReference type="Proteomes" id="UP000813461">
    <property type="component" value="Unassembled WGS sequence"/>
</dbReference>
<evidence type="ECO:0000313" key="2">
    <source>
        <dbReference type="EMBL" id="KAH7092123.1"/>
    </source>
</evidence>
<dbReference type="AlphaFoldDB" id="A0A8K0RCJ2"/>
<dbReference type="EMBL" id="JAGMVJ010000003">
    <property type="protein sequence ID" value="KAH7092123.1"/>
    <property type="molecule type" value="Genomic_DNA"/>
</dbReference>
<comment type="caution">
    <text evidence="2">The sequence shown here is derived from an EMBL/GenBank/DDBJ whole genome shotgun (WGS) entry which is preliminary data.</text>
</comment>
<accession>A0A8K0RCJ2</accession>